<protein>
    <submittedName>
        <fullName evidence="10">Berberine bridge enzyme-like D-2</fullName>
    </submittedName>
</protein>
<evidence type="ECO:0000313" key="9">
    <source>
        <dbReference type="Proteomes" id="UP000813463"/>
    </source>
</evidence>
<gene>
    <name evidence="10" type="primary">LOC130463340</name>
</gene>
<proteinExistence type="inferred from homology"/>
<accession>A0ABM3QYF2</accession>
<keyword evidence="4 7" id="KW-0732">Signal</keyword>
<evidence type="ECO:0000259" key="8">
    <source>
        <dbReference type="PROSITE" id="PS51387"/>
    </source>
</evidence>
<dbReference type="InterPro" id="IPR036318">
    <property type="entry name" value="FAD-bd_PCMH-like_sf"/>
</dbReference>
<evidence type="ECO:0000256" key="5">
    <source>
        <dbReference type="ARBA" id="ARBA00022827"/>
    </source>
</evidence>
<evidence type="ECO:0000256" key="1">
    <source>
        <dbReference type="ARBA" id="ARBA00001974"/>
    </source>
</evidence>
<dbReference type="GeneID" id="130463340"/>
<sequence length="540" mass="60646">MAKLPQNPTISLQILIFFHHLTLLLSQTTDYPILNCLTNHKITNFSLHPNSNHPSSIHYNHLLKFSLQNLRVAKESTPKPTAIILPHTKEQLSTSVLCCRRSAQEIRIRCGGHSYEGMSSIPRGNTPFVIIDMMNLNRVMVDLESETAWVEGGATLGELFSAIAVQSSYYGFPAGVGPTVGVSGHISGGGIGVMTRKYGLSADNVLDVGLIDAEGRVMGRAEMGEEVFWALRGGGGGNWGVVYGWKVQLVHVPKRVTGFSVTKQGPIHELAKLIHKWQFVAPYLDDGFHISVYITSSTRKEVYATFKGFYLGPKTEAIDIIDEQYPELKIDKEEYLEMSWIESVLYFSGLPKGSTTQDLKSRYWSNKSYFKTKSDYVREHVPIEGLEGALEIIASEPTGLMLLDPYGGIMDRISNDSIAFPHRKGNVYNILYASFWGEEEEEEEDRCLSWVRSLYDYMTPFVTSNPRAAYVNYIDLDLGTIDFTVNNDDNVVEKARVWGEKYFLGNYDRLVKVKNVIDQQNVFSHKQGIPSSSVQTHDEL</sequence>
<dbReference type="PANTHER" id="PTHR32448">
    <property type="entry name" value="OS08G0158400 PROTEIN"/>
    <property type="match status" value="1"/>
</dbReference>
<feature type="signal peptide" evidence="7">
    <location>
        <begin position="1"/>
        <end position="26"/>
    </location>
</feature>
<evidence type="ECO:0000256" key="7">
    <source>
        <dbReference type="SAM" id="SignalP"/>
    </source>
</evidence>
<dbReference type="Gene3D" id="3.30.43.10">
    <property type="entry name" value="Uridine Diphospho-n-acetylenolpyruvylglucosamine Reductase, domain 2"/>
    <property type="match status" value="1"/>
</dbReference>
<comment type="cofactor">
    <cofactor evidence="1">
        <name>FAD</name>
        <dbReference type="ChEBI" id="CHEBI:57692"/>
    </cofactor>
</comment>
<keyword evidence="5" id="KW-0274">FAD</keyword>
<dbReference type="Pfam" id="PF08031">
    <property type="entry name" value="BBE"/>
    <property type="match status" value="1"/>
</dbReference>
<keyword evidence="9" id="KW-1185">Reference proteome</keyword>
<reference evidence="10" key="2">
    <citation type="submission" date="2025-08" db="UniProtKB">
        <authorList>
            <consortium name="RefSeq"/>
        </authorList>
    </citation>
    <scope>IDENTIFICATION</scope>
    <source>
        <tissue evidence="10">Leaf</tissue>
    </source>
</reference>
<dbReference type="Gene3D" id="3.30.465.10">
    <property type="match status" value="1"/>
</dbReference>
<dbReference type="SUPFAM" id="SSF56176">
    <property type="entry name" value="FAD-binding/transporter-associated domain-like"/>
    <property type="match status" value="1"/>
</dbReference>
<evidence type="ECO:0000256" key="4">
    <source>
        <dbReference type="ARBA" id="ARBA00022729"/>
    </source>
</evidence>
<dbReference type="Pfam" id="PF01565">
    <property type="entry name" value="FAD_binding_4"/>
    <property type="match status" value="1"/>
</dbReference>
<dbReference type="RefSeq" id="XP_056688413.1">
    <property type="nucleotide sequence ID" value="XM_056832435.1"/>
</dbReference>
<name>A0ABM3QYF2_SPIOL</name>
<dbReference type="PROSITE" id="PS51387">
    <property type="entry name" value="FAD_PCMH"/>
    <property type="match status" value="1"/>
</dbReference>
<organism evidence="9 10">
    <name type="scientific">Spinacia oleracea</name>
    <name type="common">Spinach</name>
    <dbReference type="NCBI Taxonomy" id="3562"/>
    <lineage>
        <taxon>Eukaryota</taxon>
        <taxon>Viridiplantae</taxon>
        <taxon>Streptophyta</taxon>
        <taxon>Embryophyta</taxon>
        <taxon>Tracheophyta</taxon>
        <taxon>Spermatophyta</taxon>
        <taxon>Magnoliopsida</taxon>
        <taxon>eudicotyledons</taxon>
        <taxon>Gunneridae</taxon>
        <taxon>Pentapetalae</taxon>
        <taxon>Caryophyllales</taxon>
        <taxon>Chenopodiaceae</taxon>
        <taxon>Chenopodioideae</taxon>
        <taxon>Anserineae</taxon>
        <taxon>Spinacia</taxon>
    </lineage>
</organism>
<reference evidence="9" key="1">
    <citation type="journal article" date="2021" name="Nat. Commun.">
        <title>Genomic analyses provide insights into spinach domestication and the genetic basis of agronomic traits.</title>
        <authorList>
            <person name="Cai X."/>
            <person name="Sun X."/>
            <person name="Xu C."/>
            <person name="Sun H."/>
            <person name="Wang X."/>
            <person name="Ge C."/>
            <person name="Zhang Z."/>
            <person name="Wang Q."/>
            <person name="Fei Z."/>
            <person name="Jiao C."/>
            <person name="Wang Q."/>
        </authorList>
    </citation>
    <scope>NUCLEOTIDE SEQUENCE [LARGE SCALE GENOMIC DNA]</scope>
    <source>
        <strain evidence="9">cv. Varoflay</strain>
    </source>
</reference>
<keyword evidence="3" id="KW-0285">Flavoprotein</keyword>
<dbReference type="InterPro" id="IPR016167">
    <property type="entry name" value="FAD-bd_PCMH_sub1"/>
</dbReference>
<feature type="domain" description="FAD-binding PCMH-type" evidence="8">
    <location>
        <begin position="76"/>
        <end position="252"/>
    </location>
</feature>
<evidence type="ECO:0000256" key="6">
    <source>
        <dbReference type="ARBA" id="ARBA00023180"/>
    </source>
</evidence>
<dbReference type="InterPro" id="IPR016169">
    <property type="entry name" value="FAD-bd_PCMH_sub2"/>
</dbReference>
<evidence type="ECO:0000256" key="2">
    <source>
        <dbReference type="ARBA" id="ARBA00005466"/>
    </source>
</evidence>
<comment type="similarity">
    <text evidence="2">Belongs to the oxygen-dependent FAD-linked oxidoreductase family.</text>
</comment>
<dbReference type="InterPro" id="IPR006094">
    <property type="entry name" value="Oxid_FAD_bind_N"/>
</dbReference>
<dbReference type="InterPro" id="IPR016166">
    <property type="entry name" value="FAD-bd_PCMH"/>
</dbReference>
<dbReference type="Proteomes" id="UP000813463">
    <property type="component" value="Chromosome 6"/>
</dbReference>
<evidence type="ECO:0000256" key="3">
    <source>
        <dbReference type="ARBA" id="ARBA00022630"/>
    </source>
</evidence>
<keyword evidence="6" id="KW-0325">Glycoprotein</keyword>
<evidence type="ECO:0000313" key="10">
    <source>
        <dbReference type="RefSeq" id="XP_056688413.1"/>
    </source>
</evidence>
<dbReference type="Gene3D" id="3.40.462.20">
    <property type="match status" value="1"/>
</dbReference>
<feature type="chain" id="PRO_5046137069" evidence="7">
    <location>
        <begin position="27"/>
        <end position="540"/>
    </location>
</feature>
<dbReference type="InterPro" id="IPR012951">
    <property type="entry name" value="BBE"/>
</dbReference>